<dbReference type="InParanoid" id="A0A7C8NDX5"/>
<protein>
    <submittedName>
        <fullName evidence="2">Uncharacterized protein</fullName>
    </submittedName>
</protein>
<keyword evidence="1" id="KW-0808">Transferase</keyword>
<evidence type="ECO:0000313" key="2">
    <source>
        <dbReference type="EMBL" id="KAF2973137.1"/>
    </source>
</evidence>
<dbReference type="InterPro" id="IPR050317">
    <property type="entry name" value="Plant_Fungal_Acyltransferase"/>
</dbReference>
<dbReference type="PANTHER" id="PTHR31642:SF310">
    <property type="entry name" value="FATTY ALCOHOL:CAFFEOYL-COA ACYLTRANSFERASE"/>
    <property type="match status" value="1"/>
</dbReference>
<evidence type="ECO:0000256" key="1">
    <source>
        <dbReference type="ARBA" id="ARBA00022679"/>
    </source>
</evidence>
<reference evidence="2 3" key="1">
    <citation type="submission" date="2019-12" db="EMBL/GenBank/DDBJ databases">
        <title>Draft genome sequence of the ascomycete Xylaria multiplex DSM 110363.</title>
        <authorList>
            <person name="Buettner E."/>
            <person name="Kellner H."/>
        </authorList>
    </citation>
    <scope>NUCLEOTIDE SEQUENCE [LARGE SCALE GENOMIC DNA]</scope>
    <source>
        <strain evidence="2 3">DSM 110363</strain>
    </source>
</reference>
<name>A0A7C8NDX5_9PEZI</name>
<dbReference type="GO" id="GO:0016747">
    <property type="term" value="F:acyltransferase activity, transferring groups other than amino-acyl groups"/>
    <property type="evidence" value="ECO:0007669"/>
    <property type="project" value="TreeGrafter"/>
</dbReference>
<comment type="caution">
    <text evidence="2">The sequence shown here is derived from an EMBL/GenBank/DDBJ whole genome shotgun (WGS) entry which is preliminary data.</text>
</comment>
<dbReference type="Pfam" id="PF02458">
    <property type="entry name" value="Transferase"/>
    <property type="match status" value="1"/>
</dbReference>
<proteinExistence type="predicted"/>
<keyword evidence="3" id="KW-1185">Reference proteome</keyword>
<dbReference type="AlphaFoldDB" id="A0A7C8NDX5"/>
<dbReference type="EMBL" id="WUBL01000002">
    <property type="protein sequence ID" value="KAF2973137.1"/>
    <property type="molecule type" value="Genomic_DNA"/>
</dbReference>
<sequence length="500" mass="54524">MPSAIVQPQRFALNPMDNVMPRFYANFILTFGLKPGVEFSEVHSLLQASLETAANELPIIRRRVFSVAPDDTDPNPGRLEAREHPGWTPQVIYNDLSASWPDYDDLMDEGLPQDTLDGAQLVPSVHAKWDLDGEGASACIVQANFIEGGLLLSVCLFHSLVDGMSGSLLLKMWAKCMRQHQNDDSGAASLAITPDCCNYDLVPEAWAAEGNKLPSPEEFANSDDDAWRLLGMLPPLSPEKLRARAAFSLDPSKAQPPPEMTTTIFYVSATAFTKLTALATTPTDSGVSAPPTANDALMALLWRCIMRARAAADPANPAYAARGALAELDTTLDGRLLFSERLPWAYMGTLIFIATTRMAVTSLISPATSLATVAHTVRSAVDTITRSRLHASYGLAAAMPDFSEARYPFATFEGAEACFTSFLGLPLMEMRFGGKVFRNGGLVDHLRPPRREFDAVCRRCVVLPPRPAGGFEVLLSLKREEMALLEADKEFAQFAQVLCH</sequence>
<dbReference type="InterPro" id="IPR023213">
    <property type="entry name" value="CAT-like_dom_sf"/>
</dbReference>
<accession>A0A7C8NDX5</accession>
<dbReference type="OrthoDB" id="429813at2759"/>
<evidence type="ECO:0000313" key="3">
    <source>
        <dbReference type="Proteomes" id="UP000481858"/>
    </source>
</evidence>
<dbReference type="PANTHER" id="PTHR31642">
    <property type="entry name" value="TRICHOTHECENE 3-O-ACETYLTRANSFERASE"/>
    <property type="match status" value="1"/>
</dbReference>
<dbReference type="Proteomes" id="UP000481858">
    <property type="component" value="Unassembled WGS sequence"/>
</dbReference>
<dbReference type="Gene3D" id="3.30.559.10">
    <property type="entry name" value="Chloramphenicol acetyltransferase-like domain"/>
    <property type="match status" value="2"/>
</dbReference>
<organism evidence="2 3">
    <name type="scientific">Xylaria multiplex</name>
    <dbReference type="NCBI Taxonomy" id="323545"/>
    <lineage>
        <taxon>Eukaryota</taxon>
        <taxon>Fungi</taxon>
        <taxon>Dikarya</taxon>
        <taxon>Ascomycota</taxon>
        <taxon>Pezizomycotina</taxon>
        <taxon>Sordariomycetes</taxon>
        <taxon>Xylariomycetidae</taxon>
        <taxon>Xylariales</taxon>
        <taxon>Xylariaceae</taxon>
        <taxon>Xylaria</taxon>
    </lineage>
</organism>
<gene>
    <name evidence="2" type="ORF">GQX73_g399</name>
</gene>